<feature type="domain" description="PPM-type phosphatase" evidence="3">
    <location>
        <begin position="8"/>
        <end position="238"/>
    </location>
</feature>
<dbReference type="SMART" id="SM00331">
    <property type="entry name" value="PP2C_SIG"/>
    <property type="match status" value="1"/>
</dbReference>
<feature type="transmembrane region" description="Helical" evidence="1">
    <location>
        <begin position="556"/>
        <end position="576"/>
    </location>
</feature>
<keyword evidence="1" id="KW-0472">Membrane</keyword>
<dbReference type="Gene3D" id="3.60.40.10">
    <property type="entry name" value="PPM-type phosphatase domain"/>
    <property type="match status" value="1"/>
</dbReference>
<dbReference type="PANTHER" id="PTHR44167:SF24">
    <property type="entry name" value="SERINE_THREONINE-PROTEIN KINASE CHK2"/>
    <property type="match status" value="1"/>
</dbReference>
<keyword evidence="1" id="KW-1133">Transmembrane helix</keyword>
<dbReference type="GO" id="GO:0004674">
    <property type="term" value="F:protein serine/threonine kinase activity"/>
    <property type="evidence" value="ECO:0007669"/>
    <property type="project" value="TreeGrafter"/>
</dbReference>
<dbReference type="SMART" id="SM00220">
    <property type="entry name" value="S_TKc"/>
    <property type="match status" value="1"/>
</dbReference>
<dbReference type="InterPro" id="IPR000719">
    <property type="entry name" value="Prot_kinase_dom"/>
</dbReference>
<dbReference type="CDD" id="cd14014">
    <property type="entry name" value="STKc_PknB_like"/>
    <property type="match status" value="1"/>
</dbReference>
<dbReference type="RefSeq" id="WP_115469150.1">
    <property type="nucleotide sequence ID" value="NZ_QKRA01000009.1"/>
</dbReference>
<dbReference type="PROSITE" id="PS50011">
    <property type="entry name" value="PROTEIN_KINASE_DOM"/>
    <property type="match status" value="1"/>
</dbReference>
<gene>
    <name evidence="4" type="ORF">DN730_15990</name>
</gene>
<evidence type="ECO:0000313" key="4">
    <source>
        <dbReference type="EMBL" id="RDL43199.1"/>
    </source>
</evidence>
<keyword evidence="5" id="KW-1185">Reference proteome</keyword>
<dbReference type="PROSITE" id="PS51746">
    <property type="entry name" value="PPM_2"/>
    <property type="match status" value="1"/>
</dbReference>
<reference evidence="4 5" key="1">
    <citation type="submission" date="2018-06" db="EMBL/GenBank/DDBJ databases">
        <title>Marinomonas sp. YLB-05 draft genome sequence.</title>
        <authorList>
            <person name="Yu L."/>
            <person name="Tang X."/>
        </authorList>
    </citation>
    <scope>NUCLEOTIDE SEQUENCE [LARGE SCALE GENOMIC DNA]</scope>
    <source>
        <strain evidence="4 5">YLB-05</strain>
    </source>
</reference>
<dbReference type="InterPro" id="IPR011009">
    <property type="entry name" value="Kinase-like_dom_sf"/>
</dbReference>
<keyword evidence="4" id="KW-0808">Transferase</keyword>
<feature type="domain" description="Protein kinase" evidence="2">
    <location>
        <begin position="271"/>
        <end position="538"/>
    </location>
</feature>
<dbReference type="InterPro" id="IPR001932">
    <property type="entry name" value="PPM-type_phosphatase-like_dom"/>
</dbReference>
<sequence>MSQALDITIGQFSSAGLKLVNQDSHGVNVPERRLLNNKGLALAIADGISSSDVSQIASAAAVQGFLSDYFCTSDAWSVKTSAHKVLQSLNTWLYAQSRHNQLTGNLNRGYVCTFSALVIKSSTAHIFHTGDSRIYHCSEGQWEQLTNDHRYYTSSTQSHLTRALGIGPQLEFDYRTLTVKLGDIFILATDGVYEYITHNDVTKALNSEEDYELVAQHLANLALERGCNDNLTIQIAKIEQLPTLNETEVLNQVRELPFPPELMPRTILDGYEVLRQLYASPRSHVYLVRDVATQQTAVLKTPSIDKKEDVDYLERFLLEEWIARRITSAHVIKPLEHQRRPAYLYVVSEYIDGITLTQWMRDNPKPALTDVRNIAQQIARGLRAFHRLEMLHQDLKPDNIMIDVHGTVKIIDFGSTYVAGLNNTDLSRERLPILGTAQYTAPEYFIGKTANASADVFSLGIIVYQMLTGRLPYGVDIIKTSTPKDQSRLRMQPINQLSDTQRVPHWVDETIKKALTIDPQRRYQDVDEFIYDLHHPNRSLIEPTRQPLLQRNPLKFWQSTTAILSIVCLLLSYWLITR</sequence>
<keyword evidence="4" id="KW-0418">Kinase</keyword>
<evidence type="ECO:0000256" key="1">
    <source>
        <dbReference type="SAM" id="Phobius"/>
    </source>
</evidence>
<dbReference type="PANTHER" id="PTHR44167">
    <property type="entry name" value="OVARIAN-SPECIFIC SERINE/THREONINE-PROTEIN KINASE LOK-RELATED"/>
    <property type="match status" value="1"/>
</dbReference>
<dbReference type="InterPro" id="IPR036457">
    <property type="entry name" value="PPM-type-like_dom_sf"/>
</dbReference>
<organism evidence="4 5">
    <name type="scientific">Marinomonas piezotolerans</name>
    <dbReference type="NCBI Taxonomy" id="2213058"/>
    <lineage>
        <taxon>Bacteria</taxon>
        <taxon>Pseudomonadati</taxon>
        <taxon>Pseudomonadota</taxon>
        <taxon>Gammaproteobacteria</taxon>
        <taxon>Oceanospirillales</taxon>
        <taxon>Oceanospirillaceae</taxon>
        <taxon>Marinomonas</taxon>
    </lineage>
</organism>
<name>A0A370U5Z6_9GAMM</name>
<dbReference type="GO" id="GO:0005524">
    <property type="term" value="F:ATP binding"/>
    <property type="evidence" value="ECO:0007669"/>
    <property type="project" value="InterPro"/>
</dbReference>
<dbReference type="OrthoDB" id="9801841at2"/>
<dbReference type="SUPFAM" id="SSF56112">
    <property type="entry name" value="Protein kinase-like (PK-like)"/>
    <property type="match status" value="1"/>
</dbReference>
<evidence type="ECO:0000259" key="2">
    <source>
        <dbReference type="PROSITE" id="PS50011"/>
    </source>
</evidence>
<dbReference type="CDD" id="cd00143">
    <property type="entry name" value="PP2Cc"/>
    <property type="match status" value="1"/>
</dbReference>
<dbReference type="PROSITE" id="PS00108">
    <property type="entry name" value="PROTEIN_KINASE_ST"/>
    <property type="match status" value="1"/>
</dbReference>
<dbReference type="Pfam" id="PF00069">
    <property type="entry name" value="Pkinase"/>
    <property type="match status" value="1"/>
</dbReference>
<proteinExistence type="predicted"/>
<dbReference type="InterPro" id="IPR008271">
    <property type="entry name" value="Ser/Thr_kinase_AS"/>
</dbReference>
<dbReference type="GO" id="GO:0005737">
    <property type="term" value="C:cytoplasm"/>
    <property type="evidence" value="ECO:0007669"/>
    <property type="project" value="TreeGrafter"/>
</dbReference>
<comment type="caution">
    <text evidence="4">The sequence shown here is derived from an EMBL/GenBank/DDBJ whole genome shotgun (WGS) entry which is preliminary data.</text>
</comment>
<keyword evidence="1" id="KW-0812">Transmembrane</keyword>
<protein>
    <submittedName>
        <fullName evidence="4">Bifunctional protein-serine/threonine kinase/phosphatase</fullName>
    </submittedName>
</protein>
<dbReference type="Pfam" id="PF13672">
    <property type="entry name" value="PP2C_2"/>
    <property type="match status" value="1"/>
</dbReference>
<dbReference type="AlphaFoldDB" id="A0A370U5Z6"/>
<dbReference type="EMBL" id="QKRA01000009">
    <property type="protein sequence ID" value="RDL43199.1"/>
    <property type="molecule type" value="Genomic_DNA"/>
</dbReference>
<evidence type="ECO:0000313" key="5">
    <source>
        <dbReference type="Proteomes" id="UP000254326"/>
    </source>
</evidence>
<dbReference type="Gene3D" id="1.10.510.10">
    <property type="entry name" value="Transferase(Phosphotransferase) domain 1"/>
    <property type="match status" value="1"/>
</dbReference>
<dbReference type="SUPFAM" id="SSF81606">
    <property type="entry name" value="PP2C-like"/>
    <property type="match status" value="1"/>
</dbReference>
<dbReference type="Proteomes" id="UP000254326">
    <property type="component" value="Unassembled WGS sequence"/>
</dbReference>
<evidence type="ECO:0000259" key="3">
    <source>
        <dbReference type="PROSITE" id="PS51746"/>
    </source>
</evidence>
<accession>A0A370U5Z6</accession>
<dbReference type="SMART" id="SM00332">
    <property type="entry name" value="PP2Cc"/>
    <property type="match status" value="1"/>
</dbReference>